<gene>
    <name evidence="2" type="ORF">SAMN05421687_103171</name>
</gene>
<dbReference type="SMART" id="SM01245">
    <property type="entry name" value="Jag_N"/>
    <property type="match status" value="1"/>
</dbReference>
<dbReference type="EMBL" id="FTOC01000003">
    <property type="protein sequence ID" value="SIS43120.1"/>
    <property type="molecule type" value="Genomic_DNA"/>
</dbReference>
<evidence type="ECO:0000313" key="3">
    <source>
        <dbReference type="Proteomes" id="UP000187608"/>
    </source>
</evidence>
<dbReference type="AlphaFoldDB" id="A0A1N7J1C0"/>
<dbReference type="Proteomes" id="UP000187608">
    <property type="component" value="Unassembled WGS sequence"/>
</dbReference>
<proteinExistence type="predicted"/>
<reference evidence="3" key="1">
    <citation type="submission" date="2017-01" db="EMBL/GenBank/DDBJ databases">
        <authorList>
            <person name="Varghese N."/>
            <person name="Submissions S."/>
        </authorList>
    </citation>
    <scope>NUCLEOTIDE SEQUENCE [LARGE SCALE GENOMIC DNA]</scope>
    <source>
        <strain evidence="3">DSM 23127</strain>
    </source>
</reference>
<dbReference type="InterPro" id="IPR032782">
    <property type="entry name" value="KhpB_N"/>
</dbReference>
<dbReference type="InterPro" id="IPR005646">
    <property type="entry name" value="FapA"/>
</dbReference>
<dbReference type="Pfam" id="PF20250">
    <property type="entry name" value="FapA_N"/>
    <property type="match status" value="1"/>
</dbReference>
<organism evidence="2 3">
    <name type="scientific">Salimicrobium flavidum</name>
    <dbReference type="NCBI Taxonomy" id="570947"/>
    <lineage>
        <taxon>Bacteria</taxon>
        <taxon>Bacillati</taxon>
        <taxon>Bacillota</taxon>
        <taxon>Bacilli</taxon>
        <taxon>Bacillales</taxon>
        <taxon>Bacillaceae</taxon>
        <taxon>Salimicrobium</taxon>
    </lineage>
</organism>
<dbReference type="STRING" id="570947.SAMN05421687_103171"/>
<sequence>MVSKGKDIEEAIESALTVMEKDRKQVDIEVIDSGKKRMLWSRPAVVKVTYSTEEKKGKSISPSEEDWLDNMEQMRQYQPSQKAPAPPVETEVSSEAWITDGKIFYNHSGEKDFPTVTPGDHVAIIRNGEEVKGTALVEPGDVFTTRVEEHKEETFWKVKIDAKKMKAHLKLQVGRIWKYEVIDQKPVRNLEVTAKQIELIENALTKKDVYQWLEENIVTDGILHYTIEEAINAETDQEFMIAEGVAPTRGANGNVEFYIDTTAEKVEYREKENGTVDFKNARRFSNVSRGEMIGKVIDAVPGEPGVNIHGEKIPPPPVHEAKLRLDKSVQLVEPDQLVSLAEGRLDVERRGVLCKVKVVPKLYVNRNVDVKYGNVDYYGDVEVRGSVLEFMEVKAKGEVQVHGSVHFSKINTARSIYCGRNVIQSNLSSGERTFTVQELTDDLETVLSGLGKCIAAAEQLAGVSAFSNKDLSEKGLSSLIRLLMEKKLSWVRQAMLRYVAKVKKHRDTLDEEWIVIQERIEKGFVLYHPDSFKSITAIQEFEEYIREWLEATDGEVTESGNRIVIPYALKSQIYSSGDIMIKGQGCYNSKLHAGRNIEVTGVVRGGYLFAEEGLHLFEAGLEGGGVSVVLGTSETGEVKIDTVYEDTIVLVGTKRHVFMKTMHDVRARLDEEGELLLF</sequence>
<accession>A0A1N7J1C0</accession>
<evidence type="ECO:0000259" key="1">
    <source>
        <dbReference type="SMART" id="SM01245"/>
    </source>
</evidence>
<evidence type="ECO:0000313" key="2">
    <source>
        <dbReference type="EMBL" id="SIS43120.1"/>
    </source>
</evidence>
<feature type="domain" description="RNA-binding protein KhpB N-terminal" evidence="1">
    <location>
        <begin position="2"/>
        <end position="51"/>
    </location>
</feature>
<dbReference type="InterPro" id="IPR046866">
    <property type="entry name" value="FapA_N"/>
</dbReference>
<dbReference type="PANTHER" id="PTHR38032:SF1">
    <property type="entry name" value="RNA-BINDING PROTEIN KHPB N-TERMINAL DOMAIN-CONTAINING PROTEIN"/>
    <property type="match status" value="1"/>
</dbReference>
<dbReference type="InterPro" id="IPR038247">
    <property type="entry name" value="Jag_N_dom_sf"/>
</dbReference>
<keyword evidence="3" id="KW-1185">Reference proteome</keyword>
<dbReference type="InterPro" id="IPR046865">
    <property type="entry name" value="FapA_b_solenoid"/>
</dbReference>
<protein>
    <recommendedName>
        <fullName evidence="1">RNA-binding protein KhpB N-terminal domain-containing protein</fullName>
    </recommendedName>
</protein>
<dbReference type="Pfam" id="PF03961">
    <property type="entry name" value="FapA"/>
    <property type="match status" value="1"/>
</dbReference>
<name>A0A1N7J1C0_9BACI</name>
<dbReference type="Pfam" id="PF14804">
    <property type="entry name" value="Jag_N"/>
    <property type="match status" value="1"/>
</dbReference>
<dbReference type="PANTHER" id="PTHR38032">
    <property type="entry name" value="POLYMERASE-RELATED"/>
    <property type="match status" value="1"/>
</dbReference>
<dbReference type="Gene3D" id="3.30.30.80">
    <property type="entry name" value="probable RNA-binding protein from clostridium symbiosum atcc 14940"/>
    <property type="match status" value="1"/>
</dbReference>